<reference evidence="2" key="1">
    <citation type="journal article" date="2019" name="Plant J.">
        <title>Chlorella vulgaris genome assembly and annotation reveals the molecular basis for metabolic acclimation to high light conditions.</title>
        <authorList>
            <person name="Cecchin M."/>
            <person name="Marcolungo L."/>
            <person name="Rossato M."/>
            <person name="Girolomoni L."/>
            <person name="Cosentino E."/>
            <person name="Cuine S."/>
            <person name="Li-Beisson Y."/>
            <person name="Delledonne M."/>
            <person name="Ballottari M."/>
        </authorList>
    </citation>
    <scope>NUCLEOTIDE SEQUENCE</scope>
    <source>
        <strain evidence="2">211/11P</strain>
    </source>
</reference>
<protein>
    <submittedName>
        <fullName evidence="2">Uncharacterized protein</fullName>
    </submittedName>
</protein>
<evidence type="ECO:0000256" key="1">
    <source>
        <dbReference type="SAM" id="MobiDB-lite"/>
    </source>
</evidence>
<dbReference type="EMBL" id="SIDB01000012">
    <property type="protein sequence ID" value="KAI3424693.1"/>
    <property type="molecule type" value="Genomic_DNA"/>
</dbReference>
<name>A0A9D4TG19_CHLVU</name>
<dbReference type="AlphaFoldDB" id="A0A9D4TG19"/>
<gene>
    <name evidence="2" type="ORF">D9Q98_008083</name>
</gene>
<accession>A0A9D4TG19</accession>
<organism evidence="2 3">
    <name type="scientific">Chlorella vulgaris</name>
    <name type="common">Green alga</name>
    <dbReference type="NCBI Taxonomy" id="3077"/>
    <lineage>
        <taxon>Eukaryota</taxon>
        <taxon>Viridiplantae</taxon>
        <taxon>Chlorophyta</taxon>
        <taxon>core chlorophytes</taxon>
        <taxon>Trebouxiophyceae</taxon>
        <taxon>Chlorellales</taxon>
        <taxon>Chlorellaceae</taxon>
        <taxon>Chlorella clade</taxon>
        <taxon>Chlorella</taxon>
    </lineage>
</organism>
<evidence type="ECO:0000313" key="3">
    <source>
        <dbReference type="Proteomes" id="UP001055712"/>
    </source>
</evidence>
<reference evidence="2" key="2">
    <citation type="submission" date="2020-11" db="EMBL/GenBank/DDBJ databases">
        <authorList>
            <person name="Cecchin M."/>
            <person name="Marcolungo L."/>
            <person name="Rossato M."/>
            <person name="Girolomoni L."/>
            <person name="Cosentino E."/>
            <person name="Cuine S."/>
            <person name="Li-Beisson Y."/>
            <person name="Delledonne M."/>
            <person name="Ballottari M."/>
        </authorList>
    </citation>
    <scope>NUCLEOTIDE SEQUENCE</scope>
    <source>
        <strain evidence="2">211/11P</strain>
        <tissue evidence="2">Whole cell</tissue>
    </source>
</reference>
<dbReference type="Proteomes" id="UP001055712">
    <property type="component" value="Unassembled WGS sequence"/>
</dbReference>
<dbReference type="OrthoDB" id="519010at2759"/>
<evidence type="ECO:0000313" key="2">
    <source>
        <dbReference type="EMBL" id="KAI3424693.1"/>
    </source>
</evidence>
<comment type="caution">
    <text evidence="2">The sequence shown here is derived from an EMBL/GenBank/DDBJ whole genome shotgun (WGS) entry which is preliminary data.</text>
</comment>
<sequence>MAEPTCQLFVADSLCCMNYGIVQQAAVRLWLVCSADVYLPKPKCLTVTDSTLNQVIPPADPATLDPLYTVNTSVTATPNARSEELLVDLPIAYYVPPVSRRPGEMSVQLDFEQTRMTFEDGLCSLRLRTPCEWEGAVYQSVVAVQPLPLLSVLDTNATADAAQLVADQLAGAARVAVQQPGAAQQDKVVLHVQPALPAAQRRLQAAAGSLRGRGRALRQELLGGGGPDPLLPAGTVPDLIPGTESEEQAGDFASLFEAPNSNQRDTAGARSSRMLVTVVGAELPVPVVDEALLPSPTDVLGGVQGLQADLLAYDYFISWIPSNATAGELCAMTNTGDLPEGFLLGDFEDLVGYEEDCTPDTLLETSTAELPLFEDALV</sequence>
<proteinExistence type="predicted"/>
<feature type="region of interest" description="Disordered" evidence="1">
    <location>
        <begin position="219"/>
        <end position="244"/>
    </location>
</feature>
<keyword evidence="3" id="KW-1185">Reference proteome</keyword>